<reference evidence="2" key="1">
    <citation type="journal article" date="2014" name="Int. J. Syst. Evol. Microbiol.">
        <title>Complete genome sequence of Corynebacterium casei LMG S-19264T (=DSM 44701T), isolated from a smear-ripened cheese.</title>
        <authorList>
            <consortium name="US DOE Joint Genome Institute (JGI-PGF)"/>
            <person name="Walter F."/>
            <person name="Albersmeier A."/>
            <person name="Kalinowski J."/>
            <person name="Ruckert C."/>
        </authorList>
    </citation>
    <scope>NUCLEOTIDE SEQUENCE</scope>
    <source>
        <strain evidence="2">JCM 10088</strain>
    </source>
</reference>
<protein>
    <recommendedName>
        <fullName evidence="1">Rad50/SbcC-type AAA domain-containing protein</fullName>
    </recommendedName>
</protein>
<evidence type="ECO:0000313" key="2">
    <source>
        <dbReference type="EMBL" id="GGP20784.1"/>
    </source>
</evidence>
<gene>
    <name evidence="2" type="ORF">GCM10007981_10260</name>
</gene>
<sequence>MYRLELENMGPIERGSVEFDNRPIIFYGPNNSGKSTTIRVLDRILAFGSLDATVPIRDLCLLVNFDKDNSNAILSDGAHSSELILEKVRESQGKLRITFKYDGNEVKSESNCSEGSLPFRAIGNKPYAIITISWGSIRISPSSSMNNEIHFGNIVSIESLVGNILKRSYTQEDLGKLYLTYLEYLNDIVTGIEPRYRLRAVGVTPCLTDIYDNKKMICNEEFISTGIRQLSLIASALSMARILSDIGEAVFVYIDTAEFGLHVDYLSGLFGLLSDEEYGFPIIMETHNGLIPLLAIKKKATVYVFKEGTIKEIKSINELSDIDLFEEEHEAYMEVSS</sequence>
<organism evidence="2 3">
    <name type="scientific">Thermocladium modestius</name>
    <dbReference type="NCBI Taxonomy" id="62609"/>
    <lineage>
        <taxon>Archaea</taxon>
        <taxon>Thermoproteota</taxon>
        <taxon>Thermoprotei</taxon>
        <taxon>Thermoproteales</taxon>
        <taxon>Thermoproteaceae</taxon>
        <taxon>Thermocladium</taxon>
    </lineage>
</organism>
<dbReference type="OrthoDB" id="387695at2157"/>
<keyword evidence="3" id="KW-1185">Reference proteome</keyword>
<dbReference type="InterPro" id="IPR038729">
    <property type="entry name" value="Rad50/SbcC_AAA"/>
</dbReference>
<dbReference type="PANTHER" id="PTHR43581:SF4">
    <property type="entry name" value="ATP_GTP PHOSPHATASE"/>
    <property type="match status" value="1"/>
</dbReference>
<comment type="caution">
    <text evidence="2">The sequence shown here is derived from an EMBL/GenBank/DDBJ whole genome shotgun (WGS) entry which is preliminary data.</text>
</comment>
<dbReference type="EMBL" id="BMNL01000002">
    <property type="protein sequence ID" value="GGP20784.1"/>
    <property type="molecule type" value="Genomic_DNA"/>
</dbReference>
<proteinExistence type="predicted"/>
<feature type="domain" description="Rad50/SbcC-type AAA" evidence="1">
    <location>
        <begin position="3"/>
        <end position="129"/>
    </location>
</feature>
<dbReference type="InterPro" id="IPR027417">
    <property type="entry name" value="P-loop_NTPase"/>
</dbReference>
<evidence type="ECO:0000259" key="1">
    <source>
        <dbReference type="Pfam" id="PF13476"/>
    </source>
</evidence>
<accession>A0A830GV01</accession>
<dbReference type="GO" id="GO:0006302">
    <property type="term" value="P:double-strand break repair"/>
    <property type="evidence" value="ECO:0007669"/>
    <property type="project" value="InterPro"/>
</dbReference>
<dbReference type="PANTHER" id="PTHR43581">
    <property type="entry name" value="ATP/GTP PHOSPHATASE"/>
    <property type="match status" value="1"/>
</dbReference>
<reference evidence="2" key="2">
    <citation type="submission" date="2020-09" db="EMBL/GenBank/DDBJ databases">
        <authorList>
            <person name="Sun Q."/>
            <person name="Ohkuma M."/>
        </authorList>
    </citation>
    <scope>NUCLEOTIDE SEQUENCE</scope>
    <source>
        <strain evidence="2">JCM 10088</strain>
    </source>
</reference>
<evidence type="ECO:0000313" key="3">
    <source>
        <dbReference type="Proteomes" id="UP000610960"/>
    </source>
</evidence>
<dbReference type="Proteomes" id="UP000610960">
    <property type="component" value="Unassembled WGS sequence"/>
</dbReference>
<dbReference type="RefSeq" id="WP_188596338.1">
    <property type="nucleotide sequence ID" value="NZ_BMNL01000002.1"/>
</dbReference>
<dbReference type="GO" id="GO:0016887">
    <property type="term" value="F:ATP hydrolysis activity"/>
    <property type="evidence" value="ECO:0007669"/>
    <property type="project" value="InterPro"/>
</dbReference>
<dbReference type="Gene3D" id="3.40.50.300">
    <property type="entry name" value="P-loop containing nucleotide triphosphate hydrolases"/>
    <property type="match status" value="1"/>
</dbReference>
<name>A0A830GV01_9CREN</name>
<dbReference type="Pfam" id="PF13476">
    <property type="entry name" value="AAA_23"/>
    <property type="match status" value="1"/>
</dbReference>
<dbReference type="SUPFAM" id="SSF52540">
    <property type="entry name" value="P-loop containing nucleoside triphosphate hydrolases"/>
    <property type="match status" value="1"/>
</dbReference>
<dbReference type="AlphaFoldDB" id="A0A830GV01"/>
<dbReference type="InterPro" id="IPR051396">
    <property type="entry name" value="Bact_Antivir_Def_Nuclease"/>
</dbReference>